<evidence type="ECO:0000256" key="3">
    <source>
        <dbReference type="ARBA" id="ARBA00022692"/>
    </source>
</evidence>
<protein>
    <recommendedName>
        <fullName evidence="6">Sulfatase N-terminal domain-containing protein</fullName>
    </recommendedName>
</protein>
<organism evidence="7 8">
    <name type="scientific">Persicitalea jodogahamensis</name>
    <dbReference type="NCBI Taxonomy" id="402147"/>
    <lineage>
        <taxon>Bacteria</taxon>
        <taxon>Pseudomonadati</taxon>
        <taxon>Bacteroidota</taxon>
        <taxon>Cytophagia</taxon>
        <taxon>Cytophagales</taxon>
        <taxon>Spirosomataceae</taxon>
        <taxon>Persicitalea</taxon>
    </lineage>
</organism>
<keyword evidence="4" id="KW-1133">Transmembrane helix</keyword>
<gene>
    <name evidence="7" type="ORF">GCM10007390_41080</name>
</gene>
<evidence type="ECO:0000256" key="4">
    <source>
        <dbReference type="ARBA" id="ARBA00022989"/>
    </source>
</evidence>
<dbReference type="GO" id="GO:0005886">
    <property type="term" value="C:plasma membrane"/>
    <property type="evidence" value="ECO:0007669"/>
    <property type="project" value="UniProtKB-SubCell"/>
</dbReference>
<evidence type="ECO:0000256" key="2">
    <source>
        <dbReference type="ARBA" id="ARBA00022475"/>
    </source>
</evidence>
<dbReference type="InterPro" id="IPR050448">
    <property type="entry name" value="OpgB/LTA_synthase_biosynth"/>
</dbReference>
<dbReference type="InterPro" id="IPR017850">
    <property type="entry name" value="Alkaline_phosphatase_core_sf"/>
</dbReference>
<dbReference type="Pfam" id="PF00884">
    <property type="entry name" value="Sulfatase"/>
    <property type="match status" value="1"/>
</dbReference>
<sequence>MLTGLLIIPIRGGWHTAPMNQSMVYYSHDHFANQLAVNAPWNFFSSVVHNTGSTTNPFATMSQAKADSLTNRMLPTGTLFTQHLKADSATNVVLIIWESLTAKVVAPLGGLSGITPNLTKLSEEGILFTNLYASGDRSDKGLVAILSGYPSQPITSIIKYPRKTISLPSLPKSFKANNYHTSFYYGGETEFANMKSYLLQQGFDRIVDKYSFTPKQMNSKWGAHDHVVFDRLLKDLEKEKSPFFSTIFTLSSHEPYEVPVKTAIPGNNSEQKFLNSHQYTDESLFNFITAAKRRKWWNNSLVIIIADHGHPLPRLNTSRISEFHIPMLWLGGALKHGGFRYTKVASQTDLANTLLAQLGNDTKDYQFGVDLFNDTRTPFAYFSFNNGFGFIGSKRSLVYDNVGKMMIESIGSPAYTDIELGQAYLQNSFGDYLKR</sequence>
<keyword evidence="2" id="KW-1003">Cell membrane</keyword>
<proteinExistence type="predicted"/>
<dbReference type="Gene3D" id="3.30.1120.80">
    <property type="match status" value="1"/>
</dbReference>
<name>A0A8J3GAR7_9BACT</name>
<keyword evidence="8" id="KW-1185">Reference proteome</keyword>
<reference evidence="7 8" key="1">
    <citation type="journal article" date="2014" name="Int. J. Syst. Evol. Microbiol.">
        <title>Complete genome sequence of Corynebacterium casei LMG S-19264T (=DSM 44701T), isolated from a smear-ripened cheese.</title>
        <authorList>
            <consortium name="US DOE Joint Genome Institute (JGI-PGF)"/>
            <person name="Walter F."/>
            <person name="Albersmeier A."/>
            <person name="Kalinowski J."/>
            <person name="Ruckert C."/>
        </authorList>
    </citation>
    <scope>NUCLEOTIDE SEQUENCE [LARGE SCALE GENOMIC DNA]</scope>
    <source>
        <strain evidence="7 8">KCTC 12866</strain>
    </source>
</reference>
<dbReference type="Proteomes" id="UP000598271">
    <property type="component" value="Unassembled WGS sequence"/>
</dbReference>
<evidence type="ECO:0000313" key="7">
    <source>
        <dbReference type="EMBL" id="GHB81888.1"/>
    </source>
</evidence>
<keyword evidence="5" id="KW-0472">Membrane</keyword>
<accession>A0A8J3GAR7</accession>
<dbReference type="PANTHER" id="PTHR47371:SF3">
    <property type="entry name" value="PHOSPHOGLYCEROL TRANSFERASE I"/>
    <property type="match status" value="1"/>
</dbReference>
<evidence type="ECO:0000256" key="1">
    <source>
        <dbReference type="ARBA" id="ARBA00004651"/>
    </source>
</evidence>
<dbReference type="AlphaFoldDB" id="A0A8J3GAR7"/>
<comment type="caution">
    <text evidence="7">The sequence shown here is derived from an EMBL/GenBank/DDBJ whole genome shotgun (WGS) entry which is preliminary data.</text>
</comment>
<dbReference type="PANTHER" id="PTHR47371">
    <property type="entry name" value="LIPOTEICHOIC ACID SYNTHASE"/>
    <property type="match status" value="1"/>
</dbReference>
<dbReference type="CDD" id="cd16015">
    <property type="entry name" value="LTA_synthase"/>
    <property type="match status" value="1"/>
</dbReference>
<comment type="subcellular location">
    <subcellularLocation>
        <location evidence="1">Cell membrane</location>
        <topology evidence="1">Multi-pass membrane protein</topology>
    </subcellularLocation>
</comment>
<feature type="domain" description="Sulfatase N-terminal" evidence="6">
    <location>
        <begin position="91"/>
        <end position="359"/>
    </location>
</feature>
<keyword evidence="3" id="KW-0812">Transmembrane</keyword>
<dbReference type="EMBL" id="BMXF01000004">
    <property type="protein sequence ID" value="GHB81888.1"/>
    <property type="molecule type" value="Genomic_DNA"/>
</dbReference>
<dbReference type="Gene3D" id="3.40.720.10">
    <property type="entry name" value="Alkaline Phosphatase, subunit A"/>
    <property type="match status" value="1"/>
</dbReference>
<dbReference type="InterPro" id="IPR000917">
    <property type="entry name" value="Sulfatase_N"/>
</dbReference>
<evidence type="ECO:0000313" key="8">
    <source>
        <dbReference type="Proteomes" id="UP000598271"/>
    </source>
</evidence>
<evidence type="ECO:0000259" key="6">
    <source>
        <dbReference type="Pfam" id="PF00884"/>
    </source>
</evidence>
<evidence type="ECO:0000256" key="5">
    <source>
        <dbReference type="ARBA" id="ARBA00023136"/>
    </source>
</evidence>
<dbReference type="SUPFAM" id="SSF53649">
    <property type="entry name" value="Alkaline phosphatase-like"/>
    <property type="match status" value="1"/>
</dbReference>